<evidence type="ECO:0000259" key="11">
    <source>
        <dbReference type="PROSITE" id="PS50936"/>
    </source>
</evidence>
<dbReference type="EC" id="3.6.1.-" evidence="10"/>
<evidence type="ECO:0000256" key="1">
    <source>
        <dbReference type="ARBA" id="ARBA00022490"/>
    </source>
</evidence>
<keyword evidence="8 10" id="KW-0694">RNA-binding</keyword>
<reference evidence="13" key="1">
    <citation type="journal article" date="2015" name="PeerJ">
        <title>First genomic representation of candidate bacterial phylum KSB3 points to enhanced environmental sensing as a trigger of wastewater bulking.</title>
        <authorList>
            <person name="Sekiguchi Y."/>
            <person name="Ohashi A."/>
            <person name="Parks D.H."/>
            <person name="Yamauchi T."/>
            <person name="Tyson G.W."/>
            <person name="Hugenholtz P."/>
        </authorList>
    </citation>
    <scope>NUCLEOTIDE SEQUENCE [LARGE SCALE GENOMIC DNA]</scope>
</reference>
<dbReference type="EMBL" id="DF820456">
    <property type="protein sequence ID" value="GAK50491.1"/>
    <property type="molecule type" value="Genomic_DNA"/>
</dbReference>
<dbReference type="AlphaFoldDB" id="A0A0S6VSQ2"/>
<feature type="binding site" evidence="10">
    <location>
        <begin position="154"/>
        <end position="157"/>
    </location>
    <ligand>
        <name>GTP</name>
        <dbReference type="ChEBI" id="CHEBI:37565"/>
    </ligand>
</feature>
<dbReference type="PANTHER" id="PTHR32120">
    <property type="entry name" value="SMALL RIBOSOMAL SUBUNIT BIOGENESIS GTPASE RSGA"/>
    <property type="match status" value="1"/>
</dbReference>
<keyword evidence="9 10" id="KW-0342">GTP-binding</keyword>
<dbReference type="InterPro" id="IPR030378">
    <property type="entry name" value="G_CP_dom"/>
</dbReference>
<keyword evidence="4 10" id="KW-0699">rRNA-binding</keyword>
<dbReference type="InterPro" id="IPR004881">
    <property type="entry name" value="Ribosome_biogen_GTPase_RsgA"/>
</dbReference>
<dbReference type="PROSITE" id="PS50936">
    <property type="entry name" value="ENGC_GTPASE"/>
    <property type="match status" value="1"/>
</dbReference>
<keyword evidence="14" id="KW-1185">Reference proteome</keyword>
<comment type="subunit">
    <text evidence="10">Monomer. Associates with 30S ribosomal subunit, binds 16S rRNA.</text>
</comment>
<dbReference type="CDD" id="cd01854">
    <property type="entry name" value="YjeQ_EngC"/>
    <property type="match status" value="1"/>
</dbReference>
<keyword evidence="2 10" id="KW-0690">Ribosome biogenesis</keyword>
<organism evidence="13">
    <name type="scientific">Candidatus Moduliflexus flocculans</name>
    <dbReference type="NCBI Taxonomy" id="1499966"/>
    <lineage>
        <taxon>Bacteria</taxon>
        <taxon>Candidatus Moduliflexota</taxon>
        <taxon>Candidatus Moduliflexia</taxon>
        <taxon>Candidatus Moduliflexales</taxon>
        <taxon>Candidatus Moduliflexaceae</taxon>
    </lineage>
</organism>
<dbReference type="GO" id="GO:0042274">
    <property type="term" value="P:ribosomal small subunit biogenesis"/>
    <property type="evidence" value="ECO:0007669"/>
    <property type="project" value="UniProtKB-UniRule"/>
</dbReference>
<dbReference type="GO" id="GO:0005737">
    <property type="term" value="C:cytoplasm"/>
    <property type="evidence" value="ECO:0007669"/>
    <property type="project" value="UniProtKB-SubCell"/>
</dbReference>
<feature type="domain" description="EngC GTPase" evidence="11">
    <location>
        <begin position="115"/>
        <end position="262"/>
    </location>
</feature>
<dbReference type="SUPFAM" id="SSF52540">
    <property type="entry name" value="P-loop containing nucleoside triphosphate hydrolases"/>
    <property type="match status" value="1"/>
</dbReference>
<evidence type="ECO:0000256" key="3">
    <source>
        <dbReference type="ARBA" id="ARBA00022723"/>
    </source>
</evidence>
<evidence type="ECO:0000259" key="12">
    <source>
        <dbReference type="PROSITE" id="PS51721"/>
    </source>
</evidence>
<evidence type="ECO:0000256" key="10">
    <source>
        <dbReference type="HAMAP-Rule" id="MF_01820"/>
    </source>
</evidence>
<keyword evidence="7 10" id="KW-0862">Zinc</keyword>
<feature type="binding site" evidence="10">
    <location>
        <position position="287"/>
    </location>
    <ligand>
        <name>Zn(2+)</name>
        <dbReference type="ChEBI" id="CHEBI:29105"/>
    </ligand>
</feature>
<dbReference type="PROSITE" id="PS51721">
    <property type="entry name" value="G_CP"/>
    <property type="match status" value="1"/>
</dbReference>
<accession>A0A0S6VSQ2</accession>
<dbReference type="STRING" id="1499966.U14_01722"/>
<evidence type="ECO:0000256" key="9">
    <source>
        <dbReference type="ARBA" id="ARBA00023134"/>
    </source>
</evidence>
<dbReference type="GO" id="GO:0019843">
    <property type="term" value="F:rRNA binding"/>
    <property type="evidence" value="ECO:0007669"/>
    <property type="project" value="UniProtKB-KW"/>
</dbReference>
<evidence type="ECO:0000256" key="2">
    <source>
        <dbReference type="ARBA" id="ARBA00022517"/>
    </source>
</evidence>
<comment type="cofactor">
    <cofactor evidence="10">
        <name>Zn(2+)</name>
        <dbReference type="ChEBI" id="CHEBI:29105"/>
    </cofactor>
    <text evidence="10">Binds 1 zinc ion per subunit.</text>
</comment>
<keyword evidence="3 10" id="KW-0479">Metal-binding</keyword>
<dbReference type="GO" id="GO:0046872">
    <property type="term" value="F:metal ion binding"/>
    <property type="evidence" value="ECO:0007669"/>
    <property type="project" value="UniProtKB-KW"/>
</dbReference>
<dbReference type="Gene3D" id="3.40.50.300">
    <property type="entry name" value="P-loop containing nucleotide triphosphate hydrolases"/>
    <property type="match status" value="1"/>
</dbReference>
<dbReference type="GO" id="GO:0003924">
    <property type="term" value="F:GTPase activity"/>
    <property type="evidence" value="ECO:0007669"/>
    <property type="project" value="UniProtKB-UniRule"/>
</dbReference>
<protein>
    <recommendedName>
        <fullName evidence="10">Small ribosomal subunit biogenesis GTPase RsgA</fullName>
        <ecNumber evidence="10">3.6.1.-</ecNumber>
    </recommendedName>
</protein>
<dbReference type="HAMAP" id="MF_01820">
    <property type="entry name" value="GTPase_RsgA"/>
    <property type="match status" value="1"/>
</dbReference>
<dbReference type="Pfam" id="PF03193">
    <property type="entry name" value="RsgA_GTPase"/>
    <property type="match status" value="1"/>
</dbReference>
<evidence type="ECO:0000313" key="14">
    <source>
        <dbReference type="Proteomes" id="UP000030700"/>
    </source>
</evidence>
<evidence type="ECO:0000256" key="6">
    <source>
        <dbReference type="ARBA" id="ARBA00022801"/>
    </source>
</evidence>
<dbReference type="NCBIfam" id="TIGR00157">
    <property type="entry name" value="ribosome small subunit-dependent GTPase A"/>
    <property type="match status" value="1"/>
</dbReference>
<evidence type="ECO:0000256" key="8">
    <source>
        <dbReference type="ARBA" id="ARBA00022884"/>
    </source>
</evidence>
<feature type="domain" description="CP-type G" evidence="12">
    <location>
        <begin position="109"/>
        <end position="264"/>
    </location>
</feature>
<dbReference type="InterPro" id="IPR027417">
    <property type="entry name" value="P-loop_NTPase"/>
</dbReference>
<keyword evidence="6 10" id="KW-0378">Hydrolase</keyword>
<dbReference type="Proteomes" id="UP000030700">
    <property type="component" value="Unassembled WGS sequence"/>
</dbReference>
<evidence type="ECO:0000256" key="5">
    <source>
        <dbReference type="ARBA" id="ARBA00022741"/>
    </source>
</evidence>
<dbReference type="PANTHER" id="PTHR32120:SF10">
    <property type="entry name" value="SMALL RIBOSOMAL SUBUNIT BIOGENESIS GTPASE RSGA"/>
    <property type="match status" value="1"/>
</dbReference>
<comment type="function">
    <text evidence="10">One of several proteins that assist in the late maturation steps of the functional core of the 30S ribosomal subunit. Helps release RbfA from mature subunits. May play a role in the assembly of ribosomal proteins into the subunit. Circularly permuted GTPase that catalyzes slow GTP hydrolysis, GTPase activity is stimulated by the 30S ribosomal subunit.</text>
</comment>
<sequence length="359" mass="40072">MNLEQFGWNPLFAQQFAAHQQAGLLPARIYSEQKKVFFVYGNDGEMLAEVAGRMRHVAASRRDLPTVGDWVAIQPPTDGGPAVIQAILPRTSCFSRKVAAAKRTKAQHDEQVIAANVDTALIVCGLDRDFNLRRIERYLTFVYSSGATPIIVLNKADVCENLESMIYDVEAIALGVPVHAIAAKAGEGVEALRRYLAPGKTVALLGSSGVGKSTIINSLLGHERQRVNEISEHVNKGQHTTTQRELILVPGGGMIMDNPGMRELQLLGDESDLNSTFEEIEAFAEQCRFSDCRHDTEPGCAVKAALERGEIEHKRFRSYLKQQKELAFSVDREEHTAQFVERKRWKQISQFQKSLKKRR</sequence>
<keyword evidence="1 10" id="KW-0963">Cytoplasm</keyword>
<gene>
    <name evidence="10" type="primary">rsgA</name>
    <name evidence="13" type="ORF">U14_01722</name>
</gene>
<keyword evidence="5 10" id="KW-0547">Nucleotide-binding</keyword>
<evidence type="ECO:0000256" key="7">
    <source>
        <dbReference type="ARBA" id="ARBA00022833"/>
    </source>
</evidence>
<dbReference type="InterPro" id="IPR010914">
    <property type="entry name" value="RsgA_GTPase_dom"/>
</dbReference>
<proteinExistence type="inferred from homology"/>
<dbReference type="HOGENOM" id="CLU_033617_0_1_0"/>
<name>A0A0S6VSQ2_9BACT</name>
<dbReference type="GO" id="GO:0005525">
    <property type="term" value="F:GTP binding"/>
    <property type="evidence" value="ECO:0007669"/>
    <property type="project" value="UniProtKB-UniRule"/>
</dbReference>
<dbReference type="Gene3D" id="1.10.40.50">
    <property type="entry name" value="Probable gtpase engc, domain 3"/>
    <property type="match status" value="1"/>
</dbReference>
<feature type="binding site" evidence="10">
    <location>
        <position position="292"/>
    </location>
    <ligand>
        <name>Zn(2+)</name>
        <dbReference type="ChEBI" id="CHEBI:29105"/>
    </ligand>
</feature>
<comment type="similarity">
    <text evidence="10">Belongs to the TRAFAC class YlqF/YawG GTPase family. RsgA subfamily.</text>
</comment>
<evidence type="ECO:0000313" key="13">
    <source>
        <dbReference type="EMBL" id="GAK50491.1"/>
    </source>
</evidence>
<feature type="binding site" evidence="10">
    <location>
        <position position="300"/>
    </location>
    <ligand>
        <name>Zn(2+)</name>
        <dbReference type="ChEBI" id="CHEBI:29105"/>
    </ligand>
</feature>
<feature type="binding site" evidence="10">
    <location>
        <begin position="206"/>
        <end position="214"/>
    </location>
    <ligand>
        <name>GTP</name>
        <dbReference type="ChEBI" id="CHEBI:37565"/>
    </ligand>
</feature>
<evidence type="ECO:0000256" key="4">
    <source>
        <dbReference type="ARBA" id="ARBA00022730"/>
    </source>
</evidence>
<feature type="binding site" evidence="10">
    <location>
        <position position="294"/>
    </location>
    <ligand>
        <name>Zn(2+)</name>
        <dbReference type="ChEBI" id="CHEBI:29105"/>
    </ligand>
</feature>
<comment type="subcellular location">
    <subcellularLocation>
        <location evidence="10">Cytoplasm</location>
    </subcellularLocation>
</comment>